<feature type="domain" description="RDD" evidence="8">
    <location>
        <begin position="98"/>
        <end position="258"/>
    </location>
</feature>
<feature type="transmembrane region" description="Helical" evidence="7">
    <location>
        <begin position="167"/>
        <end position="185"/>
    </location>
</feature>
<dbReference type="Pfam" id="PF06271">
    <property type="entry name" value="RDD"/>
    <property type="match status" value="1"/>
</dbReference>
<evidence type="ECO:0000313" key="11">
    <source>
        <dbReference type="Proteomes" id="UP001500767"/>
    </source>
</evidence>
<proteinExistence type="predicted"/>
<gene>
    <name evidence="10" type="ORF">GCM10022197_28360</name>
</gene>
<evidence type="ECO:0000256" key="7">
    <source>
        <dbReference type="SAM" id="Phobius"/>
    </source>
</evidence>
<dbReference type="PANTHER" id="PTHR36115:SF6">
    <property type="entry name" value="PROLINE-RICH ANTIGEN HOMOLOG"/>
    <property type="match status" value="1"/>
</dbReference>
<keyword evidence="5 7" id="KW-0472">Membrane</keyword>
<comment type="caution">
    <text evidence="10">The sequence shown here is derived from an EMBL/GenBank/DDBJ whole genome shotgun (WGS) entry which is preliminary data.</text>
</comment>
<reference evidence="11" key="1">
    <citation type="journal article" date="2019" name="Int. J. Syst. Evol. Microbiol.">
        <title>The Global Catalogue of Microorganisms (GCM) 10K type strain sequencing project: providing services to taxonomists for standard genome sequencing and annotation.</title>
        <authorList>
            <consortium name="The Broad Institute Genomics Platform"/>
            <consortium name="The Broad Institute Genome Sequencing Center for Infectious Disease"/>
            <person name="Wu L."/>
            <person name="Ma J."/>
        </authorList>
    </citation>
    <scope>NUCLEOTIDE SEQUENCE [LARGE SCALE GENOMIC DNA]</scope>
    <source>
        <strain evidence="11">JCM 16540</strain>
    </source>
</reference>
<organism evidence="10 11">
    <name type="scientific">Microlunatus spumicola</name>
    <dbReference type="NCBI Taxonomy" id="81499"/>
    <lineage>
        <taxon>Bacteria</taxon>
        <taxon>Bacillati</taxon>
        <taxon>Actinomycetota</taxon>
        <taxon>Actinomycetes</taxon>
        <taxon>Propionibacteriales</taxon>
        <taxon>Propionibacteriaceae</taxon>
        <taxon>Microlunatus</taxon>
    </lineage>
</organism>
<keyword evidence="2" id="KW-1003">Cell membrane</keyword>
<dbReference type="InterPro" id="IPR010432">
    <property type="entry name" value="RDD"/>
</dbReference>
<evidence type="ECO:0000256" key="6">
    <source>
        <dbReference type="SAM" id="MobiDB-lite"/>
    </source>
</evidence>
<keyword evidence="11" id="KW-1185">Reference proteome</keyword>
<protein>
    <recommendedName>
        <fullName evidence="12">RDD family protein</fullName>
    </recommendedName>
</protein>
<evidence type="ECO:0000256" key="2">
    <source>
        <dbReference type="ARBA" id="ARBA00022475"/>
    </source>
</evidence>
<feature type="region of interest" description="Disordered" evidence="6">
    <location>
        <begin position="1"/>
        <end position="23"/>
    </location>
</feature>
<dbReference type="InterPro" id="IPR051791">
    <property type="entry name" value="Pra-immunoreactive"/>
</dbReference>
<evidence type="ECO:0000256" key="4">
    <source>
        <dbReference type="ARBA" id="ARBA00022989"/>
    </source>
</evidence>
<evidence type="ECO:0000256" key="3">
    <source>
        <dbReference type="ARBA" id="ARBA00022692"/>
    </source>
</evidence>
<feature type="domain" description="DUF2510" evidence="9">
    <location>
        <begin position="21"/>
        <end position="52"/>
    </location>
</feature>
<evidence type="ECO:0000259" key="8">
    <source>
        <dbReference type="Pfam" id="PF06271"/>
    </source>
</evidence>
<accession>A0ABP6XPW1</accession>
<evidence type="ECO:0008006" key="12">
    <source>
        <dbReference type="Google" id="ProtNLM"/>
    </source>
</evidence>
<keyword evidence="4 7" id="KW-1133">Transmembrane helix</keyword>
<dbReference type="PANTHER" id="PTHR36115">
    <property type="entry name" value="PROLINE-RICH ANTIGEN HOMOLOG-RELATED"/>
    <property type="match status" value="1"/>
</dbReference>
<dbReference type="RefSeq" id="WP_204913287.1">
    <property type="nucleotide sequence ID" value="NZ_BAAAYR010000004.1"/>
</dbReference>
<evidence type="ECO:0000256" key="5">
    <source>
        <dbReference type="ARBA" id="ARBA00023136"/>
    </source>
</evidence>
<name>A0ABP6XPW1_9ACTN</name>
<keyword evidence="3 7" id="KW-0812">Transmembrane</keyword>
<sequence>MSDIPVGSPPAPPGRHAAPGGWYPDPLDVNRERYWDGWQWSRNTRESEVPAAYRQGPGAPAGQPSAYAYGPGPALPYASAPVPGVSRQASATADGVPLAGWWWRALAGLVDSLVVGTVSLVATLPFYRELFAAVRTFWGTAMSAARTGAPPPATPNFAAMMSGGDQLLVILVTFAIGMAYHLPFLRVRGATLGMMACGLRVVPQDEGRATGRLPWSTVLIRVLIWVLPGALSLRILTVADVLIPLWHPRRQTLHDLAARTQVVRLR</sequence>
<dbReference type="Proteomes" id="UP001500767">
    <property type="component" value="Unassembled WGS sequence"/>
</dbReference>
<evidence type="ECO:0000259" key="9">
    <source>
        <dbReference type="Pfam" id="PF10708"/>
    </source>
</evidence>
<comment type="subcellular location">
    <subcellularLocation>
        <location evidence="1">Cell membrane</location>
        <topology evidence="1">Multi-pass membrane protein</topology>
    </subcellularLocation>
</comment>
<dbReference type="Pfam" id="PF10708">
    <property type="entry name" value="DUF2510"/>
    <property type="match status" value="1"/>
</dbReference>
<dbReference type="EMBL" id="BAAAYR010000004">
    <property type="protein sequence ID" value="GAA3570278.1"/>
    <property type="molecule type" value="Genomic_DNA"/>
</dbReference>
<dbReference type="InterPro" id="IPR018929">
    <property type="entry name" value="DUF2510"/>
</dbReference>
<evidence type="ECO:0000313" key="10">
    <source>
        <dbReference type="EMBL" id="GAA3570278.1"/>
    </source>
</evidence>
<evidence type="ECO:0000256" key="1">
    <source>
        <dbReference type="ARBA" id="ARBA00004651"/>
    </source>
</evidence>